<name>M3YYG3_MUSPF</name>
<dbReference type="HOGENOM" id="CLU_2145044_0_0_1"/>
<reference evidence="2" key="1">
    <citation type="submission" date="2024-06" db="UniProtKB">
        <authorList>
            <consortium name="Ensembl"/>
        </authorList>
    </citation>
    <scope>IDENTIFICATION</scope>
</reference>
<dbReference type="AlphaFoldDB" id="M3YYG3"/>
<evidence type="ECO:0000256" key="1">
    <source>
        <dbReference type="SAM" id="MobiDB-lite"/>
    </source>
</evidence>
<evidence type="ECO:0000313" key="2">
    <source>
        <dbReference type="Ensembl" id="ENSMPUP00000016373.1"/>
    </source>
</evidence>
<dbReference type="Ensembl" id="ENSMPUT00000016618.1">
    <property type="protein sequence ID" value="ENSMPUP00000016373.1"/>
    <property type="gene ID" value="ENSMPUG00000016476.1"/>
</dbReference>
<protein>
    <submittedName>
        <fullName evidence="2">Uncharacterized protein</fullName>
    </submittedName>
</protein>
<dbReference type="EMBL" id="AEYP01017904">
    <property type="status" value="NOT_ANNOTATED_CDS"/>
    <property type="molecule type" value="Genomic_DNA"/>
</dbReference>
<organism evidence="2">
    <name type="scientific">Mustela putorius furo</name>
    <name type="common">European domestic ferret</name>
    <name type="synonym">Mustela furo</name>
    <dbReference type="NCBI Taxonomy" id="9669"/>
    <lineage>
        <taxon>Eukaryota</taxon>
        <taxon>Metazoa</taxon>
        <taxon>Chordata</taxon>
        <taxon>Craniata</taxon>
        <taxon>Vertebrata</taxon>
        <taxon>Euteleostomi</taxon>
        <taxon>Mammalia</taxon>
        <taxon>Eutheria</taxon>
        <taxon>Laurasiatheria</taxon>
        <taxon>Carnivora</taxon>
        <taxon>Caniformia</taxon>
        <taxon>Musteloidea</taxon>
        <taxon>Mustelidae</taxon>
        <taxon>Mustelinae</taxon>
        <taxon>Mustela</taxon>
    </lineage>
</organism>
<proteinExistence type="predicted"/>
<dbReference type="InParanoid" id="M3YYG3"/>
<accession>M3YYG3</accession>
<sequence length="112" mass="12339">MNTSLHPHRVTGTSEAGWGPKPRGKTSPGTSQRGDAQKRPSRHGRGHMPLEPSAESPRLEEQSTNPDPQPLLVPIGKNPQSELRREPQPHPHAASGEEACSRKATWKSRFRT</sequence>
<feature type="region of interest" description="Disordered" evidence="1">
    <location>
        <begin position="1"/>
        <end position="112"/>
    </location>
</feature>